<dbReference type="PANTHER" id="PTHR34501">
    <property type="entry name" value="PROTEIN YDDL-RELATED"/>
    <property type="match status" value="1"/>
</dbReference>
<dbReference type="InterPro" id="IPR002299">
    <property type="entry name" value="Porin_Neis"/>
</dbReference>
<keyword evidence="10" id="KW-0998">Cell outer membrane</keyword>
<keyword evidence="9" id="KW-0472">Membrane</keyword>
<organism evidence="13 14">
    <name type="scientific">Paraburkholderia aspalathi</name>
    <dbReference type="NCBI Taxonomy" id="1324617"/>
    <lineage>
        <taxon>Bacteria</taxon>
        <taxon>Pseudomonadati</taxon>
        <taxon>Pseudomonadota</taxon>
        <taxon>Betaproteobacteria</taxon>
        <taxon>Burkholderiales</taxon>
        <taxon>Burkholderiaceae</taxon>
        <taxon>Paraburkholderia</taxon>
    </lineage>
</organism>
<evidence type="ECO:0000256" key="9">
    <source>
        <dbReference type="ARBA" id="ARBA00023136"/>
    </source>
</evidence>
<dbReference type="Pfam" id="PF13609">
    <property type="entry name" value="Porin_4"/>
    <property type="match status" value="1"/>
</dbReference>
<keyword evidence="8" id="KW-0626">Porin</keyword>
<evidence type="ECO:0000259" key="12">
    <source>
        <dbReference type="Pfam" id="PF13609"/>
    </source>
</evidence>
<feature type="signal peptide" evidence="11">
    <location>
        <begin position="1"/>
        <end position="20"/>
    </location>
</feature>
<evidence type="ECO:0000256" key="2">
    <source>
        <dbReference type="ARBA" id="ARBA00011233"/>
    </source>
</evidence>
<gene>
    <name evidence="13" type="ORF">R69658_00395</name>
</gene>
<evidence type="ECO:0000256" key="5">
    <source>
        <dbReference type="ARBA" id="ARBA00022692"/>
    </source>
</evidence>
<keyword evidence="5" id="KW-0812">Transmembrane</keyword>
<dbReference type="PANTHER" id="PTHR34501:SF9">
    <property type="entry name" value="MAJOR OUTER MEMBRANE PROTEIN P.IA"/>
    <property type="match status" value="1"/>
</dbReference>
<evidence type="ECO:0000256" key="3">
    <source>
        <dbReference type="ARBA" id="ARBA00022448"/>
    </source>
</evidence>
<evidence type="ECO:0000313" key="13">
    <source>
        <dbReference type="EMBL" id="CAE6699672.1"/>
    </source>
</evidence>
<dbReference type="InterPro" id="IPR033900">
    <property type="entry name" value="Gram_neg_porin_domain"/>
</dbReference>
<keyword evidence="14" id="KW-1185">Reference proteome</keyword>
<keyword evidence="4" id="KW-1134">Transmembrane beta strand</keyword>
<dbReference type="GeneID" id="77196352"/>
<dbReference type="SUPFAM" id="SSF56935">
    <property type="entry name" value="Porins"/>
    <property type="match status" value="1"/>
</dbReference>
<evidence type="ECO:0000256" key="6">
    <source>
        <dbReference type="ARBA" id="ARBA00022729"/>
    </source>
</evidence>
<keyword evidence="6 11" id="KW-0732">Signal</keyword>
<dbReference type="Proteomes" id="UP000674425">
    <property type="component" value="Unassembled WGS sequence"/>
</dbReference>
<evidence type="ECO:0000256" key="1">
    <source>
        <dbReference type="ARBA" id="ARBA00004571"/>
    </source>
</evidence>
<dbReference type="PRINTS" id="PR00182">
    <property type="entry name" value="ECOLNEIPORIN"/>
</dbReference>
<evidence type="ECO:0000313" key="14">
    <source>
        <dbReference type="Proteomes" id="UP000674425"/>
    </source>
</evidence>
<comment type="subunit">
    <text evidence="2">Homotrimer.</text>
</comment>
<dbReference type="CDD" id="cd00342">
    <property type="entry name" value="gram_neg_porins"/>
    <property type="match status" value="1"/>
</dbReference>
<dbReference type="InterPro" id="IPR001702">
    <property type="entry name" value="Porin_Gram-ve"/>
</dbReference>
<name>A0ABM8QJL5_9BURK</name>
<evidence type="ECO:0000256" key="8">
    <source>
        <dbReference type="ARBA" id="ARBA00023114"/>
    </source>
</evidence>
<dbReference type="PRINTS" id="PR00184">
    <property type="entry name" value="NEISSPPORIN"/>
</dbReference>
<dbReference type="InterPro" id="IPR050298">
    <property type="entry name" value="Gram-neg_bact_OMP"/>
</dbReference>
<evidence type="ECO:0000256" key="7">
    <source>
        <dbReference type="ARBA" id="ARBA00023065"/>
    </source>
</evidence>
<sequence>MKKTLMVAALTGVFATAAHAQSSVTLYGLIDAGITYTNNQHGHSNWQETSGSVNGSRWGLRGSEDLGGGLKAIFTLENGFGINDGTLKQGGREFGRQAFVGLTSDQFGAVTLGRQYDSMVDYVGPLALTGTQYGGTQFAHPFDNDNLNNSFRVNNSVKYQSVNYGGFKFGGMYGFSNQADGFANNRAYSAGASYNWGGLNLAAAYLQLNSNGATGAAAAFNSGGAVSSDNTFFAARQQTWGAGANYAFGPATVGLVYSQTNLSGLAGIGAGASGQTGGIGGFGGSSAHFQNFEANARYALTPAVSIAGSYTYTRASLAGTRPHWNQFNLQTAYALSKRTDVYLQGEYQQVNENAVVDADINGLGASGNNKQVAVTAGLRHRF</sequence>
<feature type="chain" id="PRO_5046334302" evidence="11">
    <location>
        <begin position="21"/>
        <end position="382"/>
    </location>
</feature>
<feature type="domain" description="Porin" evidence="12">
    <location>
        <begin position="8"/>
        <end position="350"/>
    </location>
</feature>
<keyword evidence="3" id="KW-0813">Transport</keyword>
<comment type="caution">
    <text evidence="13">The sequence shown here is derived from an EMBL/GenBank/DDBJ whole genome shotgun (WGS) entry which is preliminary data.</text>
</comment>
<dbReference type="InterPro" id="IPR023614">
    <property type="entry name" value="Porin_dom_sf"/>
</dbReference>
<reference evidence="13 14" key="1">
    <citation type="submission" date="2021-02" db="EMBL/GenBank/DDBJ databases">
        <authorList>
            <person name="Vanwijnsberghe S."/>
        </authorList>
    </citation>
    <scope>NUCLEOTIDE SEQUENCE [LARGE SCALE GENOMIC DNA]</scope>
    <source>
        <strain evidence="13 14">R-69658</strain>
    </source>
</reference>
<proteinExistence type="predicted"/>
<dbReference type="Gene3D" id="2.40.160.10">
    <property type="entry name" value="Porin"/>
    <property type="match status" value="1"/>
</dbReference>
<keyword evidence="7" id="KW-0406">Ion transport</keyword>
<dbReference type="EMBL" id="CAJNAU010000002">
    <property type="protein sequence ID" value="CAE6699672.1"/>
    <property type="molecule type" value="Genomic_DNA"/>
</dbReference>
<accession>A0ABM8QJL5</accession>
<evidence type="ECO:0000256" key="10">
    <source>
        <dbReference type="ARBA" id="ARBA00023237"/>
    </source>
</evidence>
<dbReference type="RefSeq" id="WP_200618116.1">
    <property type="nucleotide sequence ID" value="NZ_CAJNAU010000002.1"/>
</dbReference>
<evidence type="ECO:0000256" key="11">
    <source>
        <dbReference type="SAM" id="SignalP"/>
    </source>
</evidence>
<protein>
    <submittedName>
        <fullName evidence="13">Outer membrane porin protein</fullName>
    </submittedName>
</protein>
<evidence type="ECO:0000256" key="4">
    <source>
        <dbReference type="ARBA" id="ARBA00022452"/>
    </source>
</evidence>
<comment type="subcellular location">
    <subcellularLocation>
        <location evidence="1">Cell outer membrane</location>
        <topology evidence="1">Multi-pass membrane protein</topology>
    </subcellularLocation>
</comment>